<sequence>MKSLRALHHWHSLDTP</sequence>
<dbReference type="EMBL" id="GGEC01085179">
    <property type="protein sequence ID" value="MBX65663.1"/>
    <property type="molecule type" value="Transcribed_RNA"/>
</dbReference>
<organism evidence="1">
    <name type="scientific">Rhizophora mucronata</name>
    <name type="common">Asiatic mangrove</name>
    <dbReference type="NCBI Taxonomy" id="61149"/>
    <lineage>
        <taxon>Eukaryota</taxon>
        <taxon>Viridiplantae</taxon>
        <taxon>Streptophyta</taxon>
        <taxon>Embryophyta</taxon>
        <taxon>Tracheophyta</taxon>
        <taxon>Spermatophyta</taxon>
        <taxon>Magnoliopsida</taxon>
        <taxon>eudicotyledons</taxon>
        <taxon>Gunneridae</taxon>
        <taxon>Pentapetalae</taxon>
        <taxon>rosids</taxon>
        <taxon>fabids</taxon>
        <taxon>Malpighiales</taxon>
        <taxon>Rhizophoraceae</taxon>
        <taxon>Rhizophora</taxon>
    </lineage>
</organism>
<dbReference type="AlphaFoldDB" id="A0A2P2QF78"/>
<reference evidence="1" key="1">
    <citation type="submission" date="2018-02" db="EMBL/GenBank/DDBJ databases">
        <title>Rhizophora mucronata_Transcriptome.</title>
        <authorList>
            <person name="Meera S.P."/>
            <person name="Sreeshan A."/>
            <person name="Augustine A."/>
        </authorList>
    </citation>
    <scope>NUCLEOTIDE SEQUENCE</scope>
    <source>
        <tissue evidence="1">Leaf</tissue>
    </source>
</reference>
<name>A0A2P2QF78_RHIMU</name>
<accession>A0A2P2QF78</accession>
<evidence type="ECO:0000313" key="1">
    <source>
        <dbReference type="EMBL" id="MBX65663.1"/>
    </source>
</evidence>
<protein>
    <submittedName>
        <fullName evidence="1">Uncharacterized protein</fullName>
    </submittedName>
</protein>
<proteinExistence type="predicted"/>